<evidence type="ECO:0000256" key="2">
    <source>
        <dbReference type="ARBA" id="ARBA00022723"/>
    </source>
</evidence>
<protein>
    <submittedName>
        <fullName evidence="7">S1/P1 Nuclease</fullName>
    </submittedName>
</protein>
<keyword evidence="8" id="KW-1185">Reference proteome</keyword>
<dbReference type="GO" id="GO:0006308">
    <property type="term" value="P:DNA catabolic process"/>
    <property type="evidence" value="ECO:0007669"/>
    <property type="project" value="InterPro"/>
</dbReference>
<reference evidence="8" key="1">
    <citation type="submission" date="2015-11" db="EMBL/GenBank/DDBJ databases">
        <authorList>
            <person name="Varghese N."/>
        </authorList>
    </citation>
    <scope>NUCLEOTIDE SEQUENCE [LARGE SCALE GENOMIC DNA]</scope>
</reference>
<evidence type="ECO:0000256" key="4">
    <source>
        <dbReference type="ARBA" id="ARBA00022801"/>
    </source>
</evidence>
<keyword evidence="5" id="KW-1015">Disulfide bond</keyword>
<dbReference type="STRING" id="1643428.GCA_001442855_01202"/>
<accession>A0A0S4N3Q1</accession>
<dbReference type="OrthoDB" id="267579at2"/>
<evidence type="ECO:0000256" key="1">
    <source>
        <dbReference type="ARBA" id="ARBA00022722"/>
    </source>
</evidence>
<sequence>MRKFIFSLVTLFLIFQFEIENADSWGFDAHKKITELAIDIILNLQNVKGVEQQKLNSLKKFLEVNKATIIERCIEPDLVRNELKDEQFNHFIDIDRYGSYPFGELPRDKRKAIEKFGYENVQKNGLLPWRIAEVMDSLGEAISKQDNEKMLRYFSWIAHYVEDAHQPLHVTENYDGQLTNQPGIHSRFETELVKYMISKNGLNFNPKRLASELGNFEPISDKVKFAFDIVLESYRYIEPILEADRFTKDKIPIEKLYRIEKRDGRTRYIYSEDYYSIMNERLGSLVLSRMEKSAVRLAYIWLNVWINYYK</sequence>
<dbReference type="EMBL" id="FAOO01000007">
    <property type="protein sequence ID" value="CUU05336.1"/>
    <property type="molecule type" value="Genomic_DNA"/>
</dbReference>
<dbReference type="GO" id="GO:0016788">
    <property type="term" value="F:hydrolase activity, acting on ester bonds"/>
    <property type="evidence" value="ECO:0007669"/>
    <property type="project" value="InterPro"/>
</dbReference>
<dbReference type="SUPFAM" id="SSF48537">
    <property type="entry name" value="Phospholipase C/P1 nuclease"/>
    <property type="match status" value="1"/>
</dbReference>
<dbReference type="Gene3D" id="1.10.575.10">
    <property type="entry name" value="P1 Nuclease"/>
    <property type="match status" value="1"/>
</dbReference>
<gene>
    <name evidence="7" type="ORF">JGI1_01229</name>
</gene>
<dbReference type="AlphaFoldDB" id="A0A0S4N3Q1"/>
<proteinExistence type="predicted"/>
<keyword evidence="2" id="KW-0479">Metal-binding</keyword>
<evidence type="ECO:0000256" key="6">
    <source>
        <dbReference type="ARBA" id="ARBA00023180"/>
    </source>
</evidence>
<keyword evidence="4" id="KW-0378">Hydrolase</keyword>
<dbReference type="GO" id="GO:0004519">
    <property type="term" value="F:endonuclease activity"/>
    <property type="evidence" value="ECO:0007669"/>
    <property type="project" value="UniProtKB-KW"/>
</dbReference>
<evidence type="ECO:0000256" key="5">
    <source>
        <dbReference type="ARBA" id="ARBA00023157"/>
    </source>
</evidence>
<dbReference type="Pfam" id="PF02265">
    <property type="entry name" value="S1-P1_nuclease"/>
    <property type="match status" value="1"/>
</dbReference>
<evidence type="ECO:0000313" key="7">
    <source>
        <dbReference type="EMBL" id="CUU05336.1"/>
    </source>
</evidence>
<dbReference type="InterPro" id="IPR008947">
    <property type="entry name" value="PLipase_C/P1_nuclease_dom_sf"/>
</dbReference>
<evidence type="ECO:0000313" key="8">
    <source>
        <dbReference type="Proteomes" id="UP000320623"/>
    </source>
</evidence>
<keyword evidence="6" id="KW-0325">Glycoprotein</keyword>
<name>A0A0S4N3Q1_9BACT</name>
<dbReference type="GO" id="GO:0003676">
    <property type="term" value="F:nucleic acid binding"/>
    <property type="evidence" value="ECO:0007669"/>
    <property type="project" value="InterPro"/>
</dbReference>
<keyword evidence="3" id="KW-0255">Endonuclease</keyword>
<keyword evidence="1" id="KW-0540">Nuclease</keyword>
<dbReference type="Proteomes" id="UP000320623">
    <property type="component" value="Unassembled WGS sequence"/>
</dbReference>
<dbReference type="GO" id="GO:0046872">
    <property type="term" value="F:metal ion binding"/>
    <property type="evidence" value="ECO:0007669"/>
    <property type="project" value="UniProtKB-KW"/>
</dbReference>
<dbReference type="RefSeq" id="WP_140944972.1">
    <property type="nucleotide sequence ID" value="NZ_FAOO01000007.1"/>
</dbReference>
<dbReference type="InterPro" id="IPR003154">
    <property type="entry name" value="S1/P1nuclease"/>
</dbReference>
<evidence type="ECO:0000256" key="3">
    <source>
        <dbReference type="ARBA" id="ARBA00022759"/>
    </source>
</evidence>
<organism evidence="7 8">
    <name type="scientific">Candidatus Thermokryptus mobilis</name>
    <dbReference type="NCBI Taxonomy" id="1643428"/>
    <lineage>
        <taxon>Bacteria</taxon>
        <taxon>Pseudomonadati</taxon>
        <taxon>Candidatus Kryptoniota</taxon>
        <taxon>Candidatus Thermokryptus</taxon>
    </lineage>
</organism>